<evidence type="ECO:0000256" key="5">
    <source>
        <dbReference type="ARBA" id="ARBA00023136"/>
    </source>
</evidence>
<feature type="transmembrane region" description="Helical" evidence="7">
    <location>
        <begin position="323"/>
        <end position="346"/>
    </location>
</feature>
<feature type="transmembrane region" description="Helical" evidence="7">
    <location>
        <begin position="441"/>
        <end position="462"/>
    </location>
</feature>
<dbReference type="Proteomes" id="UP000822142">
    <property type="component" value="Unassembled WGS sequence"/>
</dbReference>
<evidence type="ECO:0000259" key="8">
    <source>
        <dbReference type="Pfam" id="PF02687"/>
    </source>
</evidence>
<protein>
    <submittedName>
        <fullName evidence="9">ABC transporter permease</fullName>
    </submittedName>
</protein>
<comment type="caution">
    <text evidence="9">The sequence shown here is derived from an EMBL/GenBank/DDBJ whole genome shotgun (WGS) entry which is preliminary data.</text>
</comment>
<feature type="domain" description="ABC3 transporter permease C-terminal" evidence="8">
    <location>
        <begin position="721"/>
        <end position="830"/>
    </location>
</feature>
<dbReference type="RefSeq" id="WP_173749011.1">
    <property type="nucleotide sequence ID" value="NZ_JAAITA010000007.1"/>
</dbReference>
<feature type="transmembrane region" description="Helical" evidence="7">
    <location>
        <begin position="262"/>
        <end position="287"/>
    </location>
</feature>
<proteinExistence type="inferred from homology"/>
<comment type="subcellular location">
    <subcellularLocation>
        <location evidence="1">Cell membrane</location>
        <topology evidence="1">Multi-pass membrane protein</topology>
    </subcellularLocation>
</comment>
<accession>A0ABX2I9P7</accession>
<name>A0ABX2I9P7_BLAHA</name>
<dbReference type="Pfam" id="PF02687">
    <property type="entry name" value="FtsX"/>
    <property type="match status" value="2"/>
</dbReference>
<dbReference type="InterPro" id="IPR050250">
    <property type="entry name" value="Macrolide_Exporter_MacB"/>
</dbReference>
<organism evidence="9 10">
    <name type="scientific">Blautia hansenii</name>
    <name type="common">Ruminococcus hansenii</name>
    <dbReference type="NCBI Taxonomy" id="1322"/>
    <lineage>
        <taxon>Bacteria</taxon>
        <taxon>Bacillati</taxon>
        <taxon>Bacillota</taxon>
        <taxon>Clostridia</taxon>
        <taxon>Lachnospirales</taxon>
        <taxon>Lachnospiraceae</taxon>
        <taxon>Blautia</taxon>
    </lineage>
</organism>
<evidence type="ECO:0000313" key="10">
    <source>
        <dbReference type="Proteomes" id="UP000822142"/>
    </source>
</evidence>
<keyword evidence="2" id="KW-1003">Cell membrane</keyword>
<keyword evidence="3 7" id="KW-0812">Transmembrane</keyword>
<keyword evidence="5 7" id="KW-0472">Membrane</keyword>
<evidence type="ECO:0000313" key="9">
    <source>
        <dbReference type="EMBL" id="NSJ85986.1"/>
    </source>
</evidence>
<reference evidence="9 10" key="1">
    <citation type="journal article" date="2020" name="Cell Host Microbe">
        <title>Functional and Genomic Variation between Human-Derived Isolates of Lachnospiraceae Reveals Inter- and Intra-Species Diversity.</title>
        <authorList>
            <person name="Sorbara M.T."/>
            <person name="Littmann E.R."/>
            <person name="Fontana E."/>
            <person name="Moody T.U."/>
            <person name="Kohout C.E."/>
            <person name="Gjonbalaj M."/>
            <person name="Eaton V."/>
            <person name="Seok R."/>
            <person name="Leiner I.M."/>
            <person name="Pamer E.G."/>
        </authorList>
    </citation>
    <scope>NUCLEOTIDE SEQUENCE [LARGE SCALE GENOMIC DNA]</scope>
    <source>
        <strain evidence="9 10">MSK.15.26</strain>
    </source>
</reference>
<keyword evidence="4 7" id="KW-1133">Transmembrane helix</keyword>
<evidence type="ECO:0000256" key="2">
    <source>
        <dbReference type="ARBA" id="ARBA00022475"/>
    </source>
</evidence>
<dbReference type="PANTHER" id="PTHR30572">
    <property type="entry name" value="MEMBRANE COMPONENT OF TRANSPORTER-RELATED"/>
    <property type="match status" value="1"/>
</dbReference>
<feature type="transmembrane region" description="Helical" evidence="7">
    <location>
        <begin position="810"/>
        <end position="828"/>
    </location>
</feature>
<evidence type="ECO:0000256" key="7">
    <source>
        <dbReference type="SAM" id="Phobius"/>
    </source>
</evidence>
<feature type="transmembrane region" description="Helical" evidence="7">
    <location>
        <begin position="716"/>
        <end position="734"/>
    </location>
</feature>
<feature type="domain" description="ABC3 transporter permease C-terminal" evidence="8">
    <location>
        <begin position="274"/>
        <end position="393"/>
    </location>
</feature>
<dbReference type="InterPro" id="IPR003838">
    <property type="entry name" value="ABC3_permease_C"/>
</dbReference>
<dbReference type="EMBL" id="JAAITA010000007">
    <property type="protein sequence ID" value="NSJ85986.1"/>
    <property type="molecule type" value="Genomic_DNA"/>
</dbReference>
<dbReference type="PANTHER" id="PTHR30572:SF4">
    <property type="entry name" value="ABC TRANSPORTER PERMEASE YTRF"/>
    <property type="match status" value="1"/>
</dbReference>
<keyword evidence="10" id="KW-1185">Reference proteome</keyword>
<evidence type="ECO:0000256" key="3">
    <source>
        <dbReference type="ARBA" id="ARBA00022692"/>
    </source>
</evidence>
<sequence length="844" mass="95224">MIKVNNKKTISRIARTTYQANRKRNLLTILAIILTSFLLITVIGIGIQYTQALSRRNLMMSGRDYDIALTEPRPDQIEKVKQLDYIRASGLEVKCAMITQGNGQYSSMVKLFYSDKEGWKKQLLPAFESVKGCFPKNKDEIMLSLDALKELGIQNPTLGMKIPVTYYNITEEEPKTAQEADQSIFTETFTLSGYFKDYTGQSKGFVSKAFYETTGADQTSYGQGYLFLSLKHSLYTQKNISALEKQLNLSDRQILESDPDLIFYYLKTAAGIIFLLFMIFSAGYLFIYNTLYISIAKDIRYFGQLRTLGMTTPQLRHLVYLQAFWNAAGGIPLGLLLGLIMLNQILPQAIRLLDPGDGIKAVHTPLLYGIICLCAGIFSAFTVFISARKPAKIVGECAPMEAVRYTEADLKFQSKRTKAKGSNSIRAMAWRNMFRRKKQTFAILTSFFLVLSLFLIVSILLMEYDSKRVLNTISDSDIALENNTMLREDETQLFTSEKLQKLKSVPGVKNIRTVKTTDICIPYQKEALGGYLKRLFESRMTPGGNYNETMDAYKKDTETMNNMFGSRLVGISETEFDVLNEELGNTLDKTLFLEGKIALLEKNYWVSPKEAVGKNLTFYFPGKSQQMYSVKIAALSNSPASFSGGYNPQIIVSEKFAEKLAGEFPIEVVYADYEKPFSKETEAQIKQIFAGEKRVGFQSKLESYKNMSKTETQIKVFGNGLGLILALLTLMNYFNMMTASVQERSREFAVLESLGMTQKQIRRVLMTEGLGYGVISVLLSLLAGVPLGYVIFHFMNIYGMTFCVPVLKNLLLFMIAFGICALIPPLLYKRMQTGSLVDRIRTSE</sequence>
<comment type="similarity">
    <text evidence="6">Belongs to the ABC-4 integral membrane protein family.</text>
</comment>
<evidence type="ECO:0000256" key="4">
    <source>
        <dbReference type="ARBA" id="ARBA00022989"/>
    </source>
</evidence>
<feature type="transmembrane region" description="Helical" evidence="7">
    <location>
        <begin position="769"/>
        <end position="790"/>
    </location>
</feature>
<evidence type="ECO:0000256" key="1">
    <source>
        <dbReference type="ARBA" id="ARBA00004651"/>
    </source>
</evidence>
<gene>
    <name evidence="9" type="ORF">G5A70_07335</name>
</gene>
<feature type="transmembrane region" description="Helical" evidence="7">
    <location>
        <begin position="366"/>
        <end position="385"/>
    </location>
</feature>
<feature type="transmembrane region" description="Helical" evidence="7">
    <location>
        <begin position="26"/>
        <end position="49"/>
    </location>
</feature>
<evidence type="ECO:0000256" key="6">
    <source>
        <dbReference type="ARBA" id="ARBA00038076"/>
    </source>
</evidence>